<dbReference type="Gene3D" id="3.20.20.140">
    <property type="entry name" value="Metal-dependent hydrolases"/>
    <property type="match status" value="1"/>
</dbReference>
<dbReference type="GO" id="GO:0006209">
    <property type="term" value="P:cytosine catabolic process"/>
    <property type="evidence" value="ECO:0007669"/>
    <property type="project" value="TreeGrafter"/>
</dbReference>
<dbReference type="PANTHER" id="PTHR32027:SF0">
    <property type="entry name" value="CYTOSINE DEAMINASE"/>
    <property type="match status" value="1"/>
</dbReference>
<dbReference type="EC" id="3.5.4.1" evidence="2"/>
<evidence type="ECO:0000259" key="1">
    <source>
        <dbReference type="Pfam" id="PF07969"/>
    </source>
</evidence>
<dbReference type="SUPFAM" id="SSF51556">
    <property type="entry name" value="Metallo-dependent hydrolases"/>
    <property type="match status" value="1"/>
</dbReference>
<dbReference type="EMBL" id="CADCUC010000685">
    <property type="protein sequence ID" value="CAA9364022.1"/>
    <property type="molecule type" value="Genomic_DNA"/>
</dbReference>
<dbReference type="GO" id="GO:0035888">
    <property type="term" value="F:isoguanine deaminase activity"/>
    <property type="evidence" value="ECO:0007669"/>
    <property type="project" value="TreeGrafter"/>
</dbReference>
<name>A0A6J4MN65_9HYPH</name>
<dbReference type="Pfam" id="PF07969">
    <property type="entry name" value="Amidohydro_3"/>
    <property type="match status" value="1"/>
</dbReference>
<dbReference type="Gene3D" id="2.30.40.10">
    <property type="entry name" value="Urease, subunit C, domain 1"/>
    <property type="match status" value="1"/>
</dbReference>
<dbReference type="InterPro" id="IPR011059">
    <property type="entry name" value="Metal-dep_hydrolase_composite"/>
</dbReference>
<dbReference type="InterPro" id="IPR052349">
    <property type="entry name" value="Metallo-hydrolase_Enzymes"/>
</dbReference>
<evidence type="ECO:0000313" key="2">
    <source>
        <dbReference type="EMBL" id="CAA9364022.1"/>
    </source>
</evidence>
<reference evidence="2" key="1">
    <citation type="submission" date="2020-02" db="EMBL/GenBank/DDBJ databases">
        <authorList>
            <person name="Meier V. D."/>
        </authorList>
    </citation>
    <scope>NUCLEOTIDE SEQUENCE</scope>
    <source>
        <strain evidence="2">AVDCRST_MAG90</strain>
    </source>
</reference>
<dbReference type="GO" id="GO:0004131">
    <property type="term" value="F:cytosine deaminase activity"/>
    <property type="evidence" value="ECO:0007669"/>
    <property type="project" value="UniProtKB-EC"/>
</dbReference>
<accession>A0A6J4MN65</accession>
<organism evidence="2">
    <name type="scientific">uncultured Microvirga sp</name>
    <dbReference type="NCBI Taxonomy" id="412392"/>
    <lineage>
        <taxon>Bacteria</taxon>
        <taxon>Pseudomonadati</taxon>
        <taxon>Pseudomonadota</taxon>
        <taxon>Alphaproteobacteria</taxon>
        <taxon>Hyphomicrobiales</taxon>
        <taxon>Methylobacteriaceae</taxon>
        <taxon>Microvirga</taxon>
        <taxon>environmental samples</taxon>
    </lineage>
</organism>
<dbReference type="SUPFAM" id="SSF51338">
    <property type="entry name" value="Composite domain of metallo-dependent hydrolases"/>
    <property type="match status" value="1"/>
</dbReference>
<dbReference type="InterPro" id="IPR032466">
    <property type="entry name" value="Metal_Hydrolase"/>
</dbReference>
<keyword evidence="2" id="KW-0378">Hydrolase</keyword>
<dbReference type="InterPro" id="IPR013108">
    <property type="entry name" value="Amidohydro_3"/>
</dbReference>
<dbReference type="PANTHER" id="PTHR32027">
    <property type="entry name" value="CYTOSINE DEAMINASE"/>
    <property type="match status" value="1"/>
</dbReference>
<proteinExistence type="predicted"/>
<gene>
    <name evidence="2" type="ORF">AVDCRST_MAG90-3238</name>
</gene>
<feature type="domain" description="Amidohydrolase 3" evidence="1">
    <location>
        <begin position="216"/>
        <end position="301"/>
    </location>
</feature>
<protein>
    <submittedName>
        <fullName evidence="2">Cytosine deaminase</fullName>
        <ecNumber evidence="2">3.5.4.1</ecNumber>
    </submittedName>
</protein>
<feature type="non-terminal residue" evidence="2">
    <location>
        <position position="306"/>
    </location>
</feature>
<dbReference type="AlphaFoldDB" id="A0A6J4MN65"/>
<sequence length="306" mass="32665">MGFGFAQVPEAPCYRLCNARAPLTLVATSGLAADAEGLSRVDLTVDDGRIASILPAGTFSIDADLPQIDLDGGLVLPRFVDIHTHLDKGHIWPRRPNPDGTFAGALGAVRADREAHWSAEDVRARMTFSLRCAFAHGTGAIRTHLDVPGPQGAISWPVFSAVREAWAGRIALQAVSLFPIDLTLDDEPAFREIVRLTAEHGGILGGVTFLGEPPGPRTVAAIERVVRAAQEHNLDLDLHVDESGSPDARTLDIVADAVLASGFSGRALCGHCCALSRLEEAALERMIARVTEARLAIVSLPMCNMY</sequence>